<organism evidence="2 3">
    <name type="scientific">Halalkalibacter nanhaiisediminis</name>
    <dbReference type="NCBI Taxonomy" id="688079"/>
    <lineage>
        <taxon>Bacteria</taxon>
        <taxon>Bacillati</taxon>
        <taxon>Bacillota</taxon>
        <taxon>Bacilli</taxon>
        <taxon>Bacillales</taxon>
        <taxon>Bacillaceae</taxon>
        <taxon>Halalkalibacter</taxon>
    </lineage>
</organism>
<dbReference type="InterPro" id="IPR024301">
    <property type="entry name" value="Amidase_6"/>
</dbReference>
<gene>
    <name evidence="2" type="ORF">IQ10_02027</name>
</gene>
<dbReference type="PANTHER" id="PTHR40032">
    <property type="entry name" value="EXPORTED PROTEIN-RELATED"/>
    <property type="match status" value="1"/>
</dbReference>
<dbReference type="PANTHER" id="PTHR40032:SF1">
    <property type="entry name" value="EXPORTED PROTEIN"/>
    <property type="match status" value="1"/>
</dbReference>
<dbReference type="Pfam" id="PF12671">
    <property type="entry name" value="Amidase_6"/>
    <property type="match status" value="1"/>
</dbReference>
<dbReference type="RefSeq" id="WP_144450323.1">
    <property type="nucleotide sequence ID" value="NZ_VLKZ01000005.1"/>
</dbReference>
<feature type="domain" description="Putative amidase" evidence="1">
    <location>
        <begin position="139"/>
        <end position="290"/>
    </location>
</feature>
<name>A0A562QHA3_9BACI</name>
<dbReference type="EMBL" id="VLKZ01000005">
    <property type="protein sequence ID" value="TWI56138.1"/>
    <property type="molecule type" value="Genomic_DNA"/>
</dbReference>
<protein>
    <submittedName>
        <fullName evidence="2">Putative amidase-like protein</fullName>
    </submittedName>
</protein>
<proteinExistence type="predicted"/>
<sequence>MKEKIIRQLHDLIEERNNRLVQLAEMRTDHIETIEERKVNMHSKRGAEIVRSFVEGDIIRSLQIGTLLLVDYVQHVEQLIRMKDSVYMEEQFDYRRAVFENGELVNDKTVTPFWEKKRNIDHRLKNQENDVSNDERFVYNRRNAVRYAERWWNDYNPSYNKFNDNCTNFISQCLRAGDAPMIGHPNRTKGWWYQSNNWSFSWSVAHAFRWHLSGAKTGLRGQEVQSAKELEVGDVICYDFNGDGRWQHTTLIVAKDPNGEPLVNAQSTNSRMRYWTYEDSTAWTPDIQYKFFHIVD</sequence>
<reference evidence="2 3" key="1">
    <citation type="journal article" date="2015" name="Stand. Genomic Sci.">
        <title>Genomic Encyclopedia of Bacterial and Archaeal Type Strains, Phase III: the genomes of soil and plant-associated and newly described type strains.</title>
        <authorList>
            <person name="Whitman W.B."/>
            <person name="Woyke T."/>
            <person name="Klenk H.P."/>
            <person name="Zhou Y."/>
            <person name="Lilburn T.G."/>
            <person name="Beck B.J."/>
            <person name="De Vos P."/>
            <person name="Vandamme P."/>
            <person name="Eisen J.A."/>
            <person name="Garrity G."/>
            <person name="Hugenholtz P."/>
            <person name="Kyrpides N.C."/>
        </authorList>
    </citation>
    <scope>NUCLEOTIDE SEQUENCE [LARGE SCALE GENOMIC DNA]</scope>
    <source>
        <strain evidence="2 3">CGMCC 1.10116</strain>
    </source>
</reference>
<keyword evidence="3" id="KW-1185">Reference proteome</keyword>
<dbReference type="AlphaFoldDB" id="A0A562QHA3"/>
<evidence type="ECO:0000313" key="3">
    <source>
        <dbReference type="Proteomes" id="UP000315711"/>
    </source>
</evidence>
<accession>A0A562QHA3</accession>
<dbReference type="OrthoDB" id="9812429at2"/>
<dbReference type="Proteomes" id="UP000315711">
    <property type="component" value="Unassembled WGS sequence"/>
</dbReference>
<evidence type="ECO:0000259" key="1">
    <source>
        <dbReference type="Pfam" id="PF12671"/>
    </source>
</evidence>
<evidence type="ECO:0000313" key="2">
    <source>
        <dbReference type="EMBL" id="TWI56138.1"/>
    </source>
</evidence>
<comment type="caution">
    <text evidence="2">The sequence shown here is derived from an EMBL/GenBank/DDBJ whole genome shotgun (WGS) entry which is preliminary data.</text>
</comment>